<evidence type="ECO:0000313" key="1">
    <source>
        <dbReference type="EMBL" id="QOV88527.1"/>
    </source>
</evidence>
<dbReference type="KEGG" id="hbs:IPV69_20115"/>
<name>A0A7M2WSQ1_9BACT</name>
<dbReference type="AlphaFoldDB" id="A0A7M2WSQ1"/>
<gene>
    <name evidence="1" type="ORF">IPV69_20115</name>
</gene>
<dbReference type="RefSeq" id="WP_206291514.1">
    <property type="nucleotide sequence ID" value="NZ_CP063458.1"/>
</dbReference>
<accession>A0A7M2WSQ1</accession>
<reference evidence="1 2" key="1">
    <citation type="submission" date="2020-10" db="EMBL/GenBank/DDBJ databases">
        <title>Wide distribution of Phycisphaera-like planctomycetes from WD2101 soil group in peatlands and genome analysis of the first cultivated representative.</title>
        <authorList>
            <person name="Dedysh S.N."/>
            <person name="Beletsky A.V."/>
            <person name="Ivanova A."/>
            <person name="Kulichevskaya I.S."/>
            <person name="Suzina N.E."/>
            <person name="Philippov D.A."/>
            <person name="Rakitin A.L."/>
            <person name="Mardanov A.V."/>
            <person name="Ravin N.V."/>
        </authorList>
    </citation>
    <scope>NUCLEOTIDE SEQUENCE [LARGE SCALE GENOMIC DNA]</scope>
    <source>
        <strain evidence="1 2">M1803</strain>
    </source>
</reference>
<evidence type="ECO:0008006" key="3">
    <source>
        <dbReference type="Google" id="ProtNLM"/>
    </source>
</evidence>
<dbReference type="EMBL" id="CP063458">
    <property type="protein sequence ID" value="QOV88527.1"/>
    <property type="molecule type" value="Genomic_DNA"/>
</dbReference>
<sequence length="85" mass="9372">MTTITLSTETEKLLEERMRRDGHDSPDQAVRAALLVLNDADNDDSTLLDDQTLAAIEGANLEVDRGEGIPVEEAFRRLRAKHLGA</sequence>
<evidence type="ECO:0000313" key="2">
    <source>
        <dbReference type="Proteomes" id="UP000593765"/>
    </source>
</evidence>
<organism evidence="1 2">
    <name type="scientific">Humisphaera borealis</name>
    <dbReference type="NCBI Taxonomy" id="2807512"/>
    <lineage>
        <taxon>Bacteria</taxon>
        <taxon>Pseudomonadati</taxon>
        <taxon>Planctomycetota</taxon>
        <taxon>Phycisphaerae</taxon>
        <taxon>Tepidisphaerales</taxon>
        <taxon>Tepidisphaeraceae</taxon>
        <taxon>Humisphaera</taxon>
    </lineage>
</organism>
<dbReference type="Proteomes" id="UP000593765">
    <property type="component" value="Chromosome"/>
</dbReference>
<protein>
    <recommendedName>
        <fullName evidence="3">Type II toxin-antitoxin system ParD family antitoxin</fullName>
    </recommendedName>
</protein>
<keyword evidence="2" id="KW-1185">Reference proteome</keyword>
<proteinExistence type="predicted"/>